<name>A0A1L3JKC0_9FLAO</name>
<keyword evidence="4" id="KW-1185">Reference proteome</keyword>
<evidence type="ECO:0000256" key="1">
    <source>
        <dbReference type="SAM" id="Phobius"/>
    </source>
</evidence>
<dbReference type="RefSeq" id="WP_072556083.1">
    <property type="nucleotide sequence ID" value="NZ_CP018155.1"/>
</dbReference>
<protein>
    <recommendedName>
        <fullName evidence="2">VanZ-like domain-containing protein</fullName>
    </recommendedName>
</protein>
<feature type="transmembrane region" description="Helical" evidence="1">
    <location>
        <begin position="99"/>
        <end position="118"/>
    </location>
</feature>
<evidence type="ECO:0000313" key="3">
    <source>
        <dbReference type="EMBL" id="APG65559.1"/>
    </source>
</evidence>
<dbReference type="STRING" id="1850252.LPB136_09385"/>
<feature type="transmembrane region" description="Helical" evidence="1">
    <location>
        <begin position="12"/>
        <end position="33"/>
    </location>
</feature>
<reference evidence="3 4" key="1">
    <citation type="submission" date="2016-11" db="EMBL/GenBank/DDBJ databases">
        <title>Tenacibaculum sp. LPB0136, isolated from marine environment.</title>
        <authorList>
            <person name="Kim E."/>
            <person name="Yi H."/>
        </authorList>
    </citation>
    <scope>NUCLEOTIDE SEQUENCE [LARGE SCALE GENOMIC DNA]</scope>
    <source>
        <strain evidence="3 4">LPB0136</strain>
    </source>
</reference>
<dbReference type="AlphaFoldDB" id="A0A1L3JKC0"/>
<gene>
    <name evidence="3" type="ORF">LPB136_09385</name>
</gene>
<feature type="transmembrane region" description="Helical" evidence="1">
    <location>
        <begin position="73"/>
        <end position="93"/>
    </location>
</feature>
<dbReference type="NCBIfam" id="NF037970">
    <property type="entry name" value="vanZ_1"/>
    <property type="match status" value="1"/>
</dbReference>
<accession>A0A1L3JKC0</accession>
<keyword evidence="1" id="KW-0812">Transmembrane</keyword>
<sequence length="128" mass="14545">MLKRIKNLLKDNRFFIAIAITIVIAVLSLIKLGNQPVQISNIDKIEHLIAYLVLTLSWLFAFRTTLSNNKNKYLVVVACIFYGIIIEVLQGTITDYREASYLDMLANTLGAIIAMLIFNKKIEKKQAI</sequence>
<dbReference type="PANTHER" id="PTHR28008">
    <property type="entry name" value="DOMAIN PROTEIN, PUTATIVE (AFU_ORTHOLOGUE AFUA_3G10980)-RELATED"/>
    <property type="match status" value="1"/>
</dbReference>
<evidence type="ECO:0000313" key="4">
    <source>
        <dbReference type="Proteomes" id="UP000181898"/>
    </source>
</evidence>
<organism evidence="3 4">
    <name type="scientific">Tenacibaculum todarodis</name>
    <dbReference type="NCBI Taxonomy" id="1850252"/>
    <lineage>
        <taxon>Bacteria</taxon>
        <taxon>Pseudomonadati</taxon>
        <taxon>Bacteroidota</taxon>
        <taxon>Flavobacteriia</taxon>
        <taxon>Flavobacteriales</taxon>
        <taxon>Flavobacteriaceae</taxon>
        <taxon>Tenacibaculum</taxon>
    </lineage>
</organism>
<dbReference type="Proteomes" id="UP000181898">
    <property type="component" value="Chromosome"/>
</dbReference>
<keyword evidence="1" id="KW-1133">Transmembrane helix</keyword>
<dbReference type="Pfam" id="PF04892">
    <property type="entry name" value="VanZ"/>
    <property type="match status" value="1"/>
</dbReference>
<dbReference type="PANTHER" id="PTHR28008:SF1">
    <property type="entry name" value="DOMAIN PROTEIN, PUTATIVE (AFU_ORTHOLOGUE AFUA_3G10980)-RELATED"/>
    <property type="match status" value="1"/>
</dbReference>
<feature type="transmembrane region" description="Helical" evidence="1">
    <location>
        <begin position="48"/>
        <end position="66"/>
    </location>
</feature>
<dbReference type="OrthoDB" id="5472246at2"/>
<dbReference type="InterPro" id="IPR006976">
    <property type="entry name" value="VanZ-like"/>
</dbReference>
<proteinExistence type="predicted"/>
<feature type="domain" description="VanZ-like" evidence="2">
    <location>
        <begin position="39"/>
        <end position="118"/>
    </location>
</feature>
<dbReference type="KEGG" id="ten:LPB136_09385"/>
<dbReference type="EMBL" id="CP018155">
    <property type="protein sequence ID" value="APG65559.1"/>
    <property type="molecule type" value="Genomic_DNA"/>
</dbReference>
<keyword evidence="1" id="KW-0472">Membrane</keyword>
<evidence type="ECO:0000259" key="2">
    <source>
        <dbReference type="Pfam" id="PF04892"/>
    </source>
</evidence>